<dbReference type="InterPro" id="IPR036640">
    <property type="entry name" value="ABC1_TM_sf"/>
</dbReference>
<evidence type="ECO:0000313" key="10">
    <source>
        <dbReference type="EMBL" id="KAK1374330.1"/>
    </source>
</evidence>
<dbReference type="PROSITE" id="PS50929">
    <property type="entry name" value="ABC_TM1F"/>
    <property type="match status" value="1"/>
</dbReference>
<evidence type="ECO:0000256" key="1">
    <source>
        <dbReference type="ARBA" id="ARBA00007577"/>
    </source>
</evidence>
<keyword evidence="4" id="KW-0677">Repeat</keyword>
<keyword evidence="2" id="KW-0813">Transport</keyword>
<evidence type="ECO:0000256" key="8">
    <source>
        <dbReference type="SAM" id="Phobius"/>
    </source>
</evidence>
<evidence type="ECO:0000256" key="4">
    <source>
        <dbReference type="ARBA" id="ARBA00022737"/>
    </source>
</evidence>
<keyword evidence="11" id="KW-1185">Reference proteome</keyword>
<dbReference type="InterPro" id="IPR011527">
    <property type="entry name" value="ABC1_TM_dom"/>
</dbReference>
<keyword evidence="6 8" id="KW-0472">Membrane</keyword>
<evidence type="ECO:0000256" key="7">
    <source>
        <dbReference type="ARBA" id="ARBA00023180"/>
    </source>
</evidence>
<keyword evidence="7" id="KW-0325">Glycoprotein</keyword>
<protein>
    <submittedName>
        <fullName evidence="10">Adenosinetriphosphatase</fullName>
    </submittedName>
</protein>
<sequence length="155" mass="17046">MGNTNKKSGSILSIFMHADAIDMLLMILGFIGAVGDGLSTPAMLFVTSKLMNNVGGTISSQTNDQEFTHDINQNALALCYLASVQWVASFLEGYCWTRTGERQASRLRARYLKAVLRQDVGYFDLHITSTAEVITSVSNDTLVIQDVISEKVRFS</sequence>
<feature type="domain" description="ABC transmembrane type-1" evidence="9">
    <location>
        <begin position="27"/>
        <end position="155"/>
    </location>
</feature>
<evidence type="ECO:0000256" key="5">
    <source>
        <dbReference type="ARBA" id="ARBA00022989"/>
    </source>
</evidence>
<comment type="similarity">
    <text evidence="1">Belongs to the ABC transporter superfamily. ABCB family. Multidrug resistance exporter (TC 3.A.1.201) subfamily.</text>
</comment>
<evidence type="ECO:0000313" key="11">
    <source>
        <dbReference type="Proteomes" id="UP001237642"/>
    </source>
</evidence>
<organism evidence="10 11">
    <name type="scientific">Heracleum sosnowskyi</name>
    <dbReference type="NCBI Taxonomy" id="360622"/>
    <lineage>
        <taxon>Eukaryota</taxon>
        <taxon>Viridiplantae</taxon>
        <taxon>Streptophyta</taxon>
        <taxon>Embryophyta</taxon>
        <taxon>Tracheophyta</taxon>
        <taxon>Spermatophyta</taxon>
        <taxon>Magnoliopsida</taxon>
        <taxon>eudicotyledons</taxon>
        <taxon>Gunneridae</taxon>
        <taxon>Pentapetalae</taxon>
        <taxon>asterids</taxon>
        <taxon>campanulids</taxon>
        <taxon>Apiales</taxon>
        <taxon>Apiaceae</taxon>
        <taxon>Apioideae</taxon>
        <taxon>apioid superclade</taxon>
        <taxon>Tordylieae</taxon>
        <taxon>Tordyliinae</taxon>
        <taxon>Heracleum</taxon>
    </lineage>
</organism>
<keyword evidence="3 8" id="KW-0812">Transmembrane</keyword>
<accession>A0AAD8HW32</accession>
<evidence type="ECO:0000256" key="6">
    <source>
        <dbReference type="ARBA" id="ARBA00023136"/>
    </source>
</evidence>
<dbReference type="Pfam" id="PF00664">
    <property type="entry name" value="ABC_membrane"/>
    <property type="match status" value="1"/>
</dbReference>
<name>A0AAD8HW32_9APIA</name>
<evidence type="ECO:0000256" key="2">
    <source>
        <dbReference type="ARBA" id="ARBA00022448"/>
    </source>
</evidence>
<dbReference type="GO" id="GO:0016020">
    <property type="term" value="C:membrane"/>
    <property type="evidence" value="ECO:0007669"/>
    <property type="project" value="InterPro"/>
</dbReference>
<reference evidence="10" key="1">
    <citation type="submission" date="2023-02" db="EMBL/GenBank/DDBJ databases">
        <title>Genome of toxic invasive species Heracleum sosnowskyi carries increased number of genes despite the absence of recent whole-genome duplications.</title>
        <authorList>
            <person name="Schelkunov M."/>
            <person name="Shtratnikova V."/>
            <person name="Makarenko M."/>
            <person name="Klepikova A."/>
            <person name="Omelchenko D."/>
            <person name="Novikova G."/>
            <person name="Obukhova E."/>
            <person name="Bogdanov V."/>
            <person name="Penin A."/>
            <person name="Logacheva M."/>
        </authorList>
    </citation>
    <scope>NUCLEOTIDE SEQUENCE</scope>
    <source>
        <strain evidence="10">Hsosn_3</strain>
        <tissue evidence="10">Leaf</tissue>
    </source>
</reference>
<dbReference type="AlphaFoldDB" id="A0AAD8HW32"/>
<dbReference type="Gene3D" id="1.20.1560.10">
    <property type="entry name" value="ABC transporter type 1, transmembrane domain"/>
    <property type="match status" value="1"/>
</dbReference>
<dbReference type="GO" id="GO:0005524">
    <property type="term" value="F:ATP binding"/>
    <property type="evidence" value="ECO:0007669"/>
    <property type="project" value="InterPro"/>
</dbReference>
<evidence type="ECO:0000259" key="9">
    <source>
        <dbReference type="PROSITE" id="PS50929"/>
    </source>
</evidence>
<comment type="caution">
    <text evidence="10">The sequence shown here is derived from an EMBL/GenBank/DDBJ whole genome shotgun (WGS) entry which is preliminary data.</text>
</comment>
<reference evidence="10" key="2">
    <citation type="submission" date="2023-05" db="EMBL/GenBank/DDBJ databases">
        <authorList>
            <person name="Schelkunov M.I."/>
        </authorList>
    </citation>
    <scope>NUCLEOTIDE SEQUENCE</scope>
    <source>
        <strain evidence="10">Hsosn_3</strain>
        <tissue evidence="10">Leaf</tissue>
    </source>
</reference>
<proteinExistence type="inferred from homology"/>
<dbReference type="EMBL" id="JAUIZM010000007">
    <property type="protein sequence ID" value="KAK1374330.1"/>
    <property type="molecule type" value="Genomic_DNA"/>
</dbReference>
<dbReference type="PANTHER" id="PTHR45136">
    <property type="entry name" value="ABC TRANSPORTER DOMAIN-CONTAINING PROTEIN"/>
    <property type="match status" value="1"/>
</dbReference>
<keyword evidence="5 8" id="KW-1133">Transmembrane helix</keyword>
<dbReference type="GO" id="GO:0140359">
    <property type="term" value="F:ABC-type transporter activity"/>
    <property type="evidence" value="ECO:0007669"/>
    <property type="project" value="InterPro"/>
</dbReference>
<dbReference type="PANTHER" id="PTHR45136:SF2">
    <property type="entry name" value="ABC TRANSPORTER DOMAIN-CONTAINING PROTEIN"/>
    <property type="match status" value="1"/>
</dbReference>
<evidence type="ECO:0000256" key="3">
    <source>
        <dbReference type="ARBA" id="ARBA00022692"/>
    </source>
</evidence>
<gene>
    <name evidence="10" type="ORF">POM88_030523</name>
</gene>
<feature type="transmembrane region" description="Helical" evidence="8">
    <location>
        <begin position="12"/>
        <end position="34"/>
    </location>
</feature>
<dbReference type="Proteomes" id="UP001237642">
    <property type="component" value="Unassembled WGS sequence"/>
</dbReference>
<dbReference type="SUPFAM" id="SSF90123">
    <property type="entry name" value="ABC transporter transmembrane region"/>
    <property type="match status" value="1"/>
</dbReference>